<protein>
    <submittedName>
        <fullName evidence="3">Uncharacterized protein</fullName>
    </submittedName>
</protein>
<feature type="region of interest" description="Disordered" evidence="1">
    <location>
        <begin position="189"/>
        <end position="219"/>
    </location>
</feature>
<keyword evidence="2" id="KW-1185">Reference proteome</keyword>
<evidence type="ECO:0000313" key="2">
    <source>
        <dbReference type="Proteomes" id="UP000095280"/>
    </source>
</evidence>
<dbReference type="Proteomes" id="UP000095280">
    <property type="component" value="Unplaced"/>
</dbReference>
<sequence length="398" mass="41574">DSFKPALPRIAFKHQLYSLCLPPAACIDQELQQLRDSGRLRMFKNWRRKLTKDSLLMLSEEFEAFCPDSARPPARCGRASSLCATSAATGGLSWTWAALSASTERCASGFCGLYARTKFKEMLRSGAGRPALPQSSPPLEYMMHDLVGDGTLRAIDTNLRRALSTAVVDGGGGQACLAHTFAVFRGRTSQTPSFARPPSRMARTADGNSGHCNGSSGLSNSQLRGISKRNWTLLQSRRSVIIVEAGSAGLPPPPGGSPAATFLHKSAVLSALGPASCLRSASAGACGAAFAASSWPPLAPTNFLWACDPGVLVPSGAGPVSAAGYTLPYAKLSAPCVTVLRPSRHNQTAGAALPPPLSSLLGVASPKANAWGFASKPPLRVVSNPRLRIGGPLKIGGN</sequence>
<accession>A0A1I8FP60</accession>
<reference evidence="3" key="1">
    <citation type="submission" date="2016-11" db="UniProtKB">
        <authorList>
            <consortium name="WormBaseParasite"/>
        </authorList>
    </citation>
    <scope>IDENTIFICATION</scope>
</reference>
<evidence type="ECO:0000256" key="1">
    <source>
        <dbReference type="SAM" id="MobiDB-lite"/>
    </source>
</evidence>
<dbReference type="WBParaSite" id="maker-unitig_41810-snap-gene-0.2-mRNA-1">
    <property type="protein sequence ID" value="maker-unitig_41810-snap-gene-0.2-mRNA-1"/>
    <property type="gene ID" value="maker-unitig_41810-snap-gene-0.2"/>
</dbReference>
<dbReference type="AlphaFoldDB" id="A0A1I8FP60"/>
<proteinExistence type="predicted"/>
<evidence type="ECO:0000313" key="3">
    <source>
        <dbReference type="WBParaSite" id="maker-unitig_41810-snap-gene-0.2-mRNA-1"/>
    </source>
</evidence>
<feature type="compositionally biased region" description="Polar residues" evidence="1">
    <location>
        <begin position="206"/>
        <end position="219"/>
    </location>
</feature>
<name>A0A1I8FP60_9PLAT</name>
<organism evidence="2 3">
    <name type="scientific">Macrostomum lignano</name>
    <dbReference type="NCBI Taxonomy" id="282301"/>
    <lineage>
        <taxon>Eukaryota</taxon>
        <taxon>Metazoa</taxon>
        <taxon>Spiralia</taxon>
        <taxon>Lophotrochozoa</taxon>
        <taxon>Platyhelminthes</taxon>
        <taxon>Rhabditophora</taxon>
        <taxon>Macrostomorpha</taxon>
        <taxon>Macrostomida</taxon>
        <taxon>Macrostomidae</taxon>
        <taxon>Macrostomum</taxon>
    </lineage>
</organism>